<dbReference type="EMBL" id="CAXAMM010040540">
    <property type="protein sequence ID" value="CAK9093918.1"/>
    <property type="molecule type" value="Genomic_DNA"/>
</dbReference>
<keyword evidence="2" id="KW-1185">Reference proteome</keyword>
<proteinExistence type="predicted"/>
<reference evidence="1 2" key="1">
    <citation type="submission" date="2024-02" db="EMBL/GenBank/DDBJ databases">
        <authorList>
            <person name="Chen Y."/>
            <person name="Shah S."/>
            <person name="Dougan E. K."/>
            <person name="Thang M."/>
            <person name="Chan C."/>
        </authorList>
    </citation>
    <scope>NUCLEOTIDE SEQUENCE [LARGE SCALE GENOMIC DNA]</scope>
</reference>
<accession>A0ABP0R047</accession>
<evidence type="ECO:0000313" key="2">
    <source>
        <dbReference type="Proteomes" id="UP001642464"/>
    </source>
</evidence>
<organism evidence="1 2">
    <name type="scientific">Durusdinium trenchii</name>
    <dbReference type="NCBI Taxonomy" id="1381693"/>
    <lineage>
        <taxon>Eukaryota</taxon>
        <taxon>Sar</taxon>
        <taxon>Alveolata</taxon>
        <taxon>Dinophyceae</taxon>
        <taxon>Suessiales</taxon>
        <taxon>Symbiodiniaceae</taxon>
        <taxon>Durusdinium</taxon>
    </lineage>
</organism>
<gene>
    <name evidence="1" type="ORF">SCF082_LOCUS44166</name>
</gene>
<protein>
    <submittedName>
        <fullName evidence="1">Uncharacterized protein</fullName>
    </submittedName>
</protein>
<comment type="caution">
    <text evidence="1">The sequence shown here is derived from an EMBL/GenBank/DDBJ whole genome shotgun (WGS) entry which is preliminary data.</text>
</comment>
<name>A0ABP0R047_9DINO</name>
<sequence>MMVDTIASISWERPRSNMKALAVLADPLDMVLSHLLIAKISAVSVARPKLLTMEAS</sequence>
<dbReference type="Proteomes" id="UP001642464">
    <property type="component" value="Unassembled WGS sequence"/>
</dbReference>
<evidence type="ECO:0000313" key="1">
    <source>
        <dbReference type="EMBL" id="CAK9093918.1"/>
    </source>
</evidence>